<dbReference type="InterPro" id="IPR013149">
    <property type="entry name" value="ADH-like_C"/>
</dbReference>
<dbReference type="Proteomes" id="UP001203512">
    <property type="component" value="Unassembled WGS sequence"/>
</dbReference>
<dbReference type="InterPro" id="IPR013154">
    <property type="entry name" value="ADH-like_N"/>
</dbReference>
<dbReference type="InterPro" id="IPR011032">
    <property type="entry name" value="GroES-like_sf"/>
</dbReference>
<dbReference type="InterPro" id="IPR002328">
    <property type="entry name" value="ADH_Zn_CS"/>
</dbReference>
<protein>
    <submittedName>
        <fullName evidence="6">Zinc-binding dehydrogenase</fullName>
    </submittedName>
</protein>
<keyword evidence="3" id="KW-0560">Oxidoreductase</keyword>
<dbReference type="CDD" id="cd08269">
    <property type="entry name" value="Zn_ADH9"/>
    <property type="match status" value="1"/>
</dbReference>
<dbReference type="Gene3D" id="3.40.50.720">
    <property type="entry name" value="NAD(P)-binding Rossmann-like Domain"/>
    <property type="match status" value="1"/>
</dbReference>
<proteinExistence type="inferred from homology"/>
<evidence type="ECO:0000259" key="5">
    <source>
        <dbReference type="SMART" id="SM00829"/>
    </source>
</evidence>
<dbReference type="SMART" id="SM00829">
    <property type="entry name" value="PKS_ER"/>
    <property type="match status" value="1"/>
</dbReference>
<comment type="caution">
    <text evidence="6">The sequence shown here is derived from an EMBL/GenBank/DDBJ whole genome shotgun (WGS) entry which is preliminary data.</text>
</comment>
<keyword evidence="7" id="KW-1185">Reference proteome</keyword>
<sequence length="342" mass="36962">MMDQMMPLTIDDGRGDHTGYAHAATMRVATVTAPGTVRIDHAQLPEPGPGQVRLKLEGCGVCASNLTPWAGPEWQQYPLEPGSLGHEGWGVIDAVGEAVTSVKPGDRVTALSYASYAEYDLAEESAIVPLPPALDGIPFPGEPLGCTFNIFRRADIHAGQTVAIIGAGFLGAILTQLATESGARVIAISRRQCSLDLARSYGAAETIMMDDHHAIINRVSDLTGGRFCDRVIEAVGKQWPLDLAAELTAERGKLIIAGYHQDGPRQVNMWLWNWRGIDVINAHERDPATYVEGIREAVEAVASGRLDPAPLYTHRYPLEQLGEALDATRDKPDNFVKALVIL</sequence>
<feature type="domain" description="Enoyl reductase (ER)" evidence="5">
    <location>
        <begin position="32"/>
        <end position="340"/>
    </location>
</feature>
<comment type="cofactor">
    <cofactor evidence="4">
        <name>Zn(2+)</name>
        <dbReference type="ChEBI" id="CHEBI:29105"/>
    </cofactor>
</comment>
<comment type="similarity">
    <text evidence="4">Belongs to the zinc-containing alcohol dehydrogenase family.</text>
</comment>
<dbReference type="SUPFAM" id="SSF51735">
    <property type="entry name" value="NAD(P)-binding Rossmann-fold domains"/>
    <property type="match status" value="1"/>
</dbReference>
<dbReference type="EMBL" id="JALKHS010000006">
    <property type="protein sequence ID" value="MCK0531339.1"/>
    <property type="molecule type" value="Genomic_DNA"/>
</dbReference>
<evidence type="ECO:0000256" key="3">
    <source>
        <dbReference type="ARBA" id="ARBA00023002"/>
    </source>
</evidence>
<dbReference type="InterPro" id="IPR050129">
    <property type="entry name" value="Zn_alcohol_dh"/>
</dbReference>
<dbReference type="PANTHER" id="PTHR43401:SF2">
    <property type="entry name" value="L-THREONINE 3-DEHYDROGENASE"/>
    <property type="match status" value="1"/>
</dbReference>
<dbReference type="InterPro" id="IPR020843">
    <property type="entry name" value="ER"/>
</dbReference>
<evidence type="ECO:0000313" key="7">
    <source>
        <dbReference type="Proteomes" id="UP001203512"/>
    </source>
</evidence>
<reference evidence="6 7" key="1">
    <citation type="submission" date="2022-04" db="EMBL/GenBank/DDBJ databases">
        <authorList>
            <person name="Huq M.A."/>
        </authorList>
    </citation>
    <scope>NUCLEOTIDE SEQUENCE [LARGE SCALE GENOMIC DNA]</scope>
    <source>
        <strain evidence="6 7">MAH-33</strain>
    </source>
</reference>
<dbReference type="Pfam" id="PF08240">
    <property type="entry name" value="ADH_N"/>
    <property type="match status" value="1"/>
</dbReference>
<dbReference type="Gene3D" id="3.90.180.10">
    <property type="entry name" value="Medium-chain alcohol dehydrogenases, catalytic domain"/>
    <property type="match status" value="2"/>
</dbReference>
<evidence type="ECO:0000256" key="1">
    <source>
        <dbReference type="ARBA" id="ARBA00022723"/>
    </source>
</evidence>
<dbReference type="PROSITE" id="PS00059">
    <property type="entry name" value="ADH_ZINC"/>
    <property type="match status" value="1"/>
</dbReference>
<keyword evidence="1 4" id="KW-0479">Metal-binding</keyword>
<gene>
    <name evidence="6" type="ORF">MU848_07055</name>
</gene>
<dbReference type="PANTHER" id="PTHR43401">
    <property type="entry name" value="L-THREONINE 3-DEHYDROGENASE"/>
    <property type="match status" value="1"/>
</dbReference>
<organism evidence="6 7">
    <name type="scientific">Sphingobium agri</name>
    <dbReference type="NCBI Taxonomy" id="2933566"/>
    <lineage>
        <taxon>Bacteria</taxon>
        <taxon>Pseudomonadati</taxon>
        <taxon>Pseudomonadota</taxon>
        <taxon>Alphaproteobacteria</taxon>
        <taxon>Sphingomonadales</taxon>
        <taxon>Sphingomonadaceae</taxon>
        <taxon>Sphingobium</taxon>
    </lineage>
</organism>
<evidence type="ECO:0000313" key="6">
    <source>
        <dbReference type="EMBL" id="MCK0531339.1"/>
    </source>
</evidence>
<keyword evidence="2 4" id="KW-0862">Zinc</keyword>
<dbReference type="Pfam" id="PF00107">
    <property type="entry name" value="ADH_zinc_N"/>
    <property type="match status" value="1"/>
</dbReference>
<name>A0ABT0DW42_9SPHN</name>
<evidence type="ECO:0000256" key="4">
    <source>
        <dbReference type="RuleBase" id="RU361277"/>
    </source>
</evidence>
<dbReference type="SUPFAM" id="SSF50129">
    <property type="entry name" value="GroES-like"/>
    <property type="match status" value="1"/>
</dbReference>
<accession>A0ABT0DW42</accession>
<dbReference type="InterPro" id="IPR036291">
    <property type="entry name" value="NAD(P)-bd_dom_sf"/>
</dbReference>
<evidence type="ECO:0000256" key="2">
    <source>
        <dbReference type="ARBA" id="ARBA00022833"/>
    </source>
</evidence>